<organism evidence="2 3">
    <name type="scientific">Lentinus brumalis</name>
    <dbReference type="NCBI Taxonomy" id="2498619"/>
    <lineage>
        <taxon>Eukaryota</taxon>
        <taxon>Fungi</taxon>
        <taxon>Dikarya</taxon>
        <taxon>Basidiomycota</taxon>
        <taxon>Agaricomycotina</taxon>
        <taxon>Agaricomycetes</taxon>
        <taxon>Polyporales</taxon>
        <taxon>Polyporaceae</taxon>
        <taxon>Lentinus</taxon>
    </lineage>
</organism>
<dbReference type="Proteomes" id="UP000256964">
    <property type="component" value="Unassembled WGS sequence"/>
</dbReference>
<dbReference type="AlphaFoldDB" id="A0A371CS18"/>
<name>A0A371CS18_9APHY</name>
<gene>
    <name evidence="2" type="ORF">OH76DRAFT_1245227</name>
</gene>
<keyword evidence="3" id="KW-1185">Reference proteome</keyword>
<evidence type="ECO:0000313" key="3">
    <source>
        <dbReference type="Proteomes" id="UP000256964"/>
    </source>
</evidence>
<dbReference type="EMBL" id="KZ857471">
    <property type="protein sequence ID" value="RDX43085.1"/>
    <property type="molecule type" value="Genomic_DNA"/>
</dbReference>
<evidence type="ECO:0000313" key="2">
    <source>
        <dbReference type="EMBL" id="RDX43085.1"/>
    </source>
</evidence>
<feature type="compositionally biased region" description="Basic and acidic residues" evidence="1">
    <location>
        <begin position="24"/>
        <end position="34"/>
    </location>
</feature>
<proteinExistence type="predicted"/>
<feature type="region of interest" description="Disordered" evidence="1">
    <location>
        <begin position="1"/>
        <end position="36"/>
    </location>
</feature>
<accession>A0A371CS18</accession>
<evidence type="ECO:0000256" key="1">
    <source>
        <dbReference type="SAM" id="MobiDB-lite"/>
    </source>
</evidence>
<sequence length="84" mass="9068">MIGALRPAVSARSTRITGGVRTSRRPDHGLRYERVPTCGGNVSPRRARLSSCAPLSRHPALPAVFVCWAVTGPEPSSSKKDTYH</sequence>
<protein>
    <submittedName>
        <fullName evidence="2">Uncharacterized protein</fullName>
    </submittedName>
</protein>
<reference evidence="2 3" key="1">
    <citation type="journal article" date="2018" name="Biotechnol. Biofuels">
        <title>Integrative visual omics of the white-rot fungus Polyporus brumalis exposes the biotechnological potential of its oxidative enzymes for delignifying raw plant biomass.</title>
        <authorList>
            <person name="Miyauchi S."/>
            <person name="Rancon A."/>
            <person name="Drula E."/>
            <person name="Hage H."/>
            <person name="Chaduli D."/>
            <person name="Favel A."/>
            <person name="Grisel S."/>
            <person name="Henrissat B."/>
            <person name="Herpoel-Gimbert I."/>
            <person name="Ruiz-Duenas F.J."/>
            <person name="Chevret D."/>
            <person name="Hainaut M."/>
            <person name="Lin J."/>
            <person name="Wang M."/>
            <person name="Pangilinan J."/>
            <person name="Lipzen A."/>
            <person name="Lesage-Meessen L."/>
            <person name="Navarro D."/>
            <person name="Riley R."/>
            <person name="Grigoriev I.V."/>
            <person name="Zhou S."/>
            <person name="Raouche S."/>
            <person name="Rosso M.N."/>
        </authorList>
    </citation>
    <scope>NUCLEOTIDE SEQUENCE [LARGE SCALE GENOMIC DNA]</scope>
    <source>
        <strain evidence="2 3">BRFM 1820</strain>
    </source>
</reference>